<dbReference type="SUPFAM" id="SSF81301">
    <property type="entry name" value="Nucleotidyltransferase"/>
    <property type="match status" value="1"/>
</dbReference>
<dbReference type="Gene3D" id="3.30.460.10">
    <property type="entry name" value="Beta Polymerase, domain 2"/>
    <property type="match status" value="1"/>
</dbReference>
<dbReference type="PANTHER" id="PTHR37030:SF1">
    <property type="entry name" value="NUCLEOTIDYLTRANSFERASE"/>
    <property type="match status" value="1"/>
</dbReference>
<dbReference type="Pfam" id="PF01909">
    <property type="entry name" value="NTP_transf_2"/>
    <property type="match status" value="1"/>
</dbReference>
<dbReference type="PANTHER" id="PTHR37030">
    <property type="entry name" value="NUCLEOTIDYLTRANSFERASE"/>
    <property type="match status" value="1"/>
</dbReference>
<reference evidence="3" key="1">
    <citation type="journal article" date="2019" name="Int. J. Syst. Evol. Microbiol.">
        <title>The Global Catalogue of Microorganisms (GCM) 10K type strain sequencing project: providing services to taxonomists for standard genome sequencing and annotation.</title>
        <authorList>
            <consortium name="The Broad Institute Genomics Platform"/>
            <consortium name="The Broad Institute Genome Sequencing Center for Infectious Disease"/>
            <person name="Wu L."/>
            <person name="Ma J."/>
        </authorList>
    </citation>
    <scope>NUCLEOTIDE SEQUENCE [LARGE SCALE GENOMIC DNA]</scope>
    <source>
        <strain evidence="3">CGMCC 1.15795</strain>
    </source>
</reference>
<dbReference type="EMBL" id="JBHUFD010000001">
    <property type="protein sequence ID" value="MFD1870999.1"/>
    <property type="molecule type" value="Genomic_DNA"/>
</dbReference>
<name>A0ABW4QNW9_9BACT</name>
<dbReference type="RefSeq" id="WP_382311256.1">
    <property type="nucleotide sequence ID" value="NZ_JBHUFD010000001.1"/>
</dbReference>
<protein>
    <submittedName>
        <fullName evidence="2">Nucleotidyltransferase domain-containing protein</fullName>
    </submittedName>
</protein>
<feature type="domain" description="Polymerase nucleotidyl transferase" evidence="1">
    <location>
        <begin position="16"/>
        <end position="84"/>
    </location>
</feature>
<comment type="caution">
    <text evidence="2">The sequence shown here is derived from an EMBL/GenBank/DDBJ whole genome shotgun (WGS) entry which is preliminary data.</text>
</comment>
<dbReference type="CDD" id="cd05403">
    <property type="entry name" value="NT_KNTase_like"/>
    <property type="match status" value="1"/>
</dbReference>
<evidence type="ECO:0000313" key="2">
    <source>
        <dbReference type="EMBL" id="MFD1870999.1"/>
    </source>
</evidence>
<organism evidence="2 3">
    <name type="scientific">Hymenobacter bucti</name>
    <dbReference type="NCBI Taxonomy" id="1844114"/>
    <lineage>
        <taxon>Bacteria</taxon>
        <taxon>Pseudomonadati</taxon>
        <taxon>Bacteroidota</taxon>
        <taxon>Cytophagia</taxon>
        <taxon>Cytophagales</taxon>
        <taxon>Hymenobacteraceae</taxon>
        <taxon>Hymenobacter</taxon>
    </lineage>
</organism>
<proteinExistence type="predicted"/>
<dbReference type="Proteomes" id="UP001597197">
    <property type="component" value="Unassembled WGS sequence"/>
</dbReference>
<keyword evidence="3" id="KW-1185">Reference proteome</keyword>
<sequence length="107" mass="12062">MITEEQIQAVVRRIVEGYAPDKIILFGSYAYGVPTEHSDLDLLIIKENAEAKRAERAVAVWRHLWNDEFPAMDILIRTPAEMERAAGISYSVETIAAEQGRLLYANA</sequence>
<gene>
    <name evidence="2" type="ORF">ACFSDX_01065</name>
</gene>
<evidence type="ECO:0000259" key="1">
    <source>
        <dbReference type="Pfam" id="PF01909"/>
    </source>
</evidence>
<dbReference type="InterPro" id="IPR002934">
    <property type="entry name" value="Polymerase_NTP_transf_dom"/>
</dbReference>
<accession>A0ABW4QNW9</accession>
<evidence type="ECO:0000313" key="3">
    <source>
        <dbReference type="Proteomes" id="UP001597197"/>
    </source>
</evidence>
<dbReference type="InterPro" id="IPR043519">
    <property type="entry name" value="NT_sf"/>
</dbReference>